<dbReference type="CDD" id="cd00082">
    <property type="entry name" value="HisKA"/>
    <property type="match status" value="1"/>
</dbReference>
<dbReference type="CDD" id="cd00075">
    <property type="entry name" value="HATPase"/>
    <property type="match status" value="1"/>
</dbReference>
<dbReference type="Gene3D" id="1.10.287.130">
    <property type="match status" value="1"/>
</dbReference>
<evidence type="ECO:0000259" key="4">
    <source>
        <dbReference type="PROSITE" id="PS50109"/>
    </source>
</evidence>
<proteinExistence type="predicted"/>
<evidence type="ECO:0000313" key="6">
    <source>
        <dbReference type="Proteomes" id="UP000199702"/>
    </source>
</evidence>
<keyword evidence="3" id="KW-0597">Phosphoprotein</keyword>
<protein>
    <recommendedName>
        <fullName evidence="2">histidine kinase</fullName>
        <ecNumber evidence="2">2.7.13.3</ecNumber>
    </recommendedName>
</protein>
<evidence type="ECO:0000256" key="3">
    <source>
        <dbReference type="ARBA" id="ARBA00022553"/>
    </source>
</evidence>
<dbReference type="InterPro" id="IPR036890">
    <property type="entry name" value="HATPase_C_sf"/>
</dbReference>
<evidence type="ECO:0000256" key="2">
    <source>
        <dbReference type="ARBA" id="ARBA00012438"/>
    </source>
</evidence>
<accession>A0A1H6QPN0</accession>
<dbReference type="RefSeq" id="WP_091307897.1">
    <property type="nucleotide sequence ID" value="NZ_CBCSJU010000001.1"/>
</dbReference>
<dbReference type="PROSITE" id="PS50109">
    <property type="entry name" value="HIS_KIN"/>
    <property type="match status" value="1"/>
</dbReference>
<dbReference type="OrthoDB" id="9781208at2"/>
<dbReference type="InterPro" id="IPR003594">
    <property type="entry name" value="HATPase_dom"/>
</dbReference>
<dbReference type="Pfam" id="PF02518">
    <property type="entry name" value="HATPase_c"/>
    <property type="match status" value="1"/>
</dbReference>
<dbReference type="Proteomes" id="UP000199702">
    <property type="component" value="Unassembled WGS sequence"/>
</dbReference>
<organism evidence="5 6">
    <name type="scientific">Flavobacterium terrigena</name>
    <dbReference type="NCBI Taxonomy" id="402734"/>
    <lineage>
        <taxon>Bacteria</taxon>
        <taxon>Pseudomonadati</taxon>
        <taxon>Bacteroidota</taxon>
        <taxon>Flavobacteriia</taxon>
        <taxon>Flavobacteriales</taxon>
        <taxon>Flavobacteriaceae</taxon>
        <taxon>Flavobacterium</taxon>
    </lineage>
</organism>
<dbReference type="PANTHER" id="PTHR43547">
    <property type="entry name" value="TWO-COMPONENT HISTIDINE KINASE"/>
    <property type="match status" value="1"/>
</dbReference>
<feature type="domain" description="Histidine kinase" evidence="4">
    <location>
        <begin position="151"/>
        <end position="358"/>
    </location>
</feature>
<dbReference type="SUPFAM" id="SSF55874">
    <property type="entry name" value="ATPase domain of HSP90 chaperone/DNA topoisomerase II/histidine kinase"/>
    <property type="match status" value="1"/>
</dbReference>
<evidence type="ECO:0000313" key="5">
    <source>
        <dbReference type="EMBL" id="SEI45621.1"/>
    </source>
</evidence>
<reference evidence="6" key="1">
    <citation type="submission" date="2016-10" db="EMBL/GenBank/DDBJ databases">
        <authorList>
            <person name="Varghese N."/>
            <person name="Submissions S."/>
        </authorList>
    </citation>
    <scope>NUCLEOTIDE SEQUENCE [LARGE SCALE GENOMIC DNA]</scope>
    <source>
        <strain evidence="6">DSM 17934</strain>
    </source>
</reference>
<dbReference type="InterPro" id="IPR005467">
    <property type="entry name" value="His_kinase_dom"/>
</dbReference>
<sequence>MIDEYHFKSKEDFVAMADLLPYPFAIAETNPESNIVELYFNQNILDEFGYSVDEINSVELWYENLYPNAEYREFVRQYFESEIEISRTKNEKFVKIKAKLTPKNQQEKWYEIKAFFINTFFVLAFVDINNEVLLQEELKKQNENNNRMLSVLGHDLRTPIANLYSISSLAISNNISSIDFVSIAELINKESMQVLNMLETTINWAKLNFNSLQLNASSIDYQNLVENVVAIYQENCSDKQISVLVDLRNFKTKETDEEIVTIIIRNLISNAIKFTPTNGKISIYALNNCLVVEDFGIGMSQEKLQSIRTNSYTSCRGTNNELGIGLGLQLVMKLSEKINSKISFESEVDKGTKAILMF</sequence>
<dbReference type="Gene3D" id="3.30.565.10">
    <property type="entry name" value="Histidine kinase-like ATPase, C-terminal domain"/>
    <property type="match status" value="1"/>
</dbReference>
<dbReference type="PANTHER" id="PTHR43547:SF2">
    <property type="entry name" value="HYBRID SIGNAL TRANSDUCTION HISTIDINE KINASE C"/>
    <property type="match status" value="1"/>
</dbReference>
<evidence type="ECO:0000256" key="1">
    <source>
        <dbReference type="ARBA" id="ARBA00000085"/>
    </source>
</evidence>
<gene>
    <name evidence="5" type="ORF">SAMN05660918_0671</name>
</gene>
<dbReference type="GO" id="GO:0000155">
    <property type="term" value="F:phosphorelay sensor kinase activity"/>
    <property type="evidence" value="ECO:0007669"/>
    <property type="project" value="InterPro"/>
</dbReference>
<keyword evidence="6" id="KW-1185">Reference proteome</keyword>
<keyword evidence="5" id="KW-0808">Transferase</keyword>
<dbReference type="AlphaFoldDB" id="A0A1H6QPN0"/>
<dbReference type="InterPro" id="IPR003661">
    <property type="entry name" value="HisK_dim/P_dom"/>
</dbReference>
<dbReference type="EC" id="2.7.13.3" evidence="2"/>
<dbReference type="SMART" id="SM00387">
    <property type="entry name" value="HATPase_c"/>
    <property type="match status" value="1"/>
</dbReference>
<dbReference type="EMBL" id="FNYA01000001">
    <property type="protein sequence ID" value="SEI45621.1"/>
    <property type="molecule type" value="Genomic_DNA"/>
</dbReference>
<dbReference type="STRING" id="402734.SAMN05660918_0671"/>
<name>A0A1H6QPN0_9FLAO</name>
<dbReference type="SUPFAM" id="SSF47384">
    <property type="entry name" value="Homodimeric domain of signal transducing histidine kinase"/>
    <property type="match status" value="1"/>
</dbReference>
<comment type="catalytic activity">
    <reaction evidence="1">
        <text>ATP + protein L-histidine = ADP + protein N-phospho-L-histidine.</text>
        <dbReference type="EC" id="2.7.13.3"/>
    </reaction>
</comment>
<dbReference type="InterPro" id="IPR036097">
    <property type="entry name" value="HisK_dim/P_sf"/>
</dbReference>
<keyword evidence="5" id="KW-0418">Kinase</keyword>